<dbReference type="GO" id="GO:0046656">
    <property type="term" value="P:folic acid biosynthetic process"/>
    <property type="evidence" value="ECO:0007669"/>
    <property type="project" value="UniProtKB-KW"/>
</dbReference>
<keyword evidence="5" id="KW-0547">Nucleotide-binding</keyword>
<dbReference type="GO" id="GO:0005524">
    <property type="term" value="F:ATP binding"/>
    <property type="evidence" value="ECO:0007669"/>
    <property type="project" value="UniProtKB-KW"/>
</dbReference>
<dbReference type="STRING" id="29349.CLOTH_03320"/>
<dbReference type="Gene3D" id="3.30.70.560">
    <property type="entry name" value="7,8-Dihydro-6-hydroxymethylpterin-pyrophosphokinase HPPK"/>
    <property type="match status" value="1"/>
</dbReference>
<name>A0A1V4IB04_9FIRM</name>
<dbReference type="UniPathway" id="UPA00077">
    <property type="reaction ID" value="UER00155"/>
</dbReference>
<dbReference type="AlphaFoldDB" id="A0A1V4IB04"/>
<dbReference type="PANTHER" id="PTHR43071:SF1">
    <property type="entry name" value="2-AMINO-4-HYDROXY-6-HYDROXYMETHYLDIHYDROPTERIDINE PYROPHOSPHOKINASE"/>
    <property type="match status" value="1"/>
</dbReference>
<dbReference type="GO" id="GO:0003848">
    <property type="term" value="F:2-amino-4-hydroxy-6-hydroxymethyldihydropteridine diphosphokinase activity"/>
    <property type="evidence" value="ECO:0007669"/>
    <property type="project" value="UniProtKB-EC"/>
</dbReference>
<dbReference type="GO" id="GO:0016301">
    <property type="term" value="F:kinase activity"/>
    <property type="evidence" value="ECO:0007669"/>
    <property type="project" value="UniProtKB-KW"/>
</dbReference>
<dbReference type="InterPro" id="IPR000550">
    <property type="entry name" value="Hppk"/>
</dbReference>
<dbReference type="PANTHER" id="PTHR43071">
    <property type="entry name" value="2-AMINO-4-HYDROXY-6-HYDROXYMETHYLDIHYDROPTERIDINE PYROPHOSPHOKINASE"/>
    <property type="match status" value="1"/>
</dbReference>
<reference evidence="10 11" key="1">
    <citation type="submission" date="2017-03" db="EMBL/GenBank/DDBJ databases">
        <title>Genome sequence of Clostridium thermoalcaliphilum DSM 7309.</title>
        <authorList>
            <person name="Poehlein A."/>
            <person name="Daniel R."/>
        </authorList>
    </citation>
    <scope>NUCLEOTIDE SEQUENCE [LARGE SCALE GENOMIC DNA]</scope>
    <source>
        <strain evidence="10 11">DSM 7309</strain>
    </source>
</reference>
<dbReference type="SUPFAM" id="SSF55083">
    <property type="entry name" value="6-hydroxymethyl-7,8-dihydropterin pyrophosphokinase, HPPK"/>
    <property type="match status" value="1"/>
</dbReference>
<dbReference type="GO" id="GO:0046654">
    <property type="term" value="P:tetrahydrofolate biosynthetic process"/>
    <property type="evidence" value="ECO:0007669"/>
    <property type="project" value="UniProtKB-UniPathway"/>
</dbReference>
<comment type="pathway">
    <text evidence="2">Cofactor biosynthesis; tetrahydrofolate biosynthesis; 2-amino-4-hydroxy-6-hydroxymethyl-7,8-dihydropteridine diphosphate from 7,8-dihydroneopterin triphosphate: step 4/4.</text>
</comment>
<keyword evidence="6 10" id="KW-0418">Kinase</keyword>
<dbReference type="EC" id="2.7.6.3" evidence="3"/>
<evidence type="ECO:0000313" key="10">
    <source>
        <dbReference type="EMBL" id="OPJ57050.1"/>
    </source>
</evidence>
<dbReference type="CDD" id="cd00483">
    <property type="entry name" value="HPPK"/>
    <property type="match status" value="1"/>
</dbReference>
<keyword evidence="4 10" id="KW-0808">Transferase</keyword>
<dbReference type="Pfam" id="PF01288">
    <property type="entry name" value="HPPK"/>
    <property type="match status" value="1"/>
</dbReference>
<proteinExistence type="predicted"/>
<keyword evidence="8" id="KW-0289">Folate biosynthesis</keyword>
<dbReference type="NCBIfam" id="TIGR01498">
    <property type="entry name" value="folK"/>
    <property type="match status" value="1"/>
</dbReference>
<sequence length="166" mass="19423">MHSVYLSIGTNMGDRIKNINDAIDNIRRFEDTNIVKVSKVYETEPWGYINQEKFLNICVKINTNLSPHSLLEKCQEVENILHRERIIRWGPRSIDIDILLYDDIISDDEKLIIPHPRMKERAFVLVPLMDIDPNLYIQGENIKDILSTLKEQGIKEYTENGEKGVW</sequence>
<evidence type="ECO:0000256" key="6">
    <source>
        <dbReference type="ARBA" id="ARBA00022777"/>
    </source>
</evidence>
<feature type="domain" description="7,8-dihydro-6-hydroxymethylpterin-pyrophosphokinase" evidence="9">
    <location>
        <begin position="88"/>
        <end position="99"/>
    </location>
</feature>
<organism evidence="10 11">
    <name type="scientific">Alkalithermobacter paradoxus</name>
    <dbReference type="NCBI Taxonomy" id="29349"/>
    <lineage>
        <taxon>Bacteria</taxon>
        <taxon>Bacillati</taxon>
        <taxon>Bacillota</taxon>
        <taxon>Clostridia</taxon>
        <taxon>Peptostreptococcales</taxon>
        <taxon>Tepidibacteraceae</taxon>
        <taxon>Alkalithermobacter</taxon>
    </lineage>
</organism>
<evidence type="ECO:0000256" key="8">
    <source>
        <dbReference type="ARBA" id="ARBA00022909"/>
    </source>
</evidence>
<evidence type="ECO:0000313" key="11">
    <source>
        <dbReference type="Proteomes" id="UP000190140"/>
    </source>
</evidence>
<evidence type="ECO:0000256" key="5">
    <source>
        <dbReference type="ARBA" id="ARBA00022741"/>
    </source>
</evidence>
<accession>A0A1V4IB04</accession>
<evidence type="ECO:0000256" key="2">
    <source>
        <dbReference type="ARBA" id="ARBA00005051"/>
    </source>
</evidence>
<gene>
    <name evidence="10" type="primary">folK</name>
    <name evidence="10" type="ORF">CLOTH_03320</name>
</gene>
<dbReference type="EMBL" id="MZGW01000001">
    <property type="protein sequence ID" value="OPJ57050.1"/>
    <property type="molecule type" value="Genomic_DNA"/>
</dbReference>
<dbReference type="PROSITE" id="PS00794">
    <property type="entry name" value="HPPK"/>
    <property type="match status" value="1"/>
</dbReference>
<evidence type="ECO:0000256" key="1">
    <source>
        <dbReference type="ARBA" id="ARBA00000198"/>
    </source>
</evidence>
<dbReference type="Proteomes" id="UP000190140">
    <property type="component" value="Unassembled WGS sequence"/>
</dbReference>
<dbReference type="RefSeq" id="WP_079410587.1">
    <property type="nucleotide sequence ID" value="NZ_MZGW01000001.1"/>
</dbReference>
<evidence type="ECO:0000256" key="3">
    <source>
        <dbReference type="ARBA" id="ARBA00013253"/>
    </source>
</evidence>
<dbReference type="InterPro" id="IPR035907">
    <property type="entry name" value="Hppk_sf"/>
</dbReference>
<evidence type="ECO:0000256" key="4">
    <source>
        <dbReference type="ARBA" id="ARBA00022679"/>
    </source>
</evidence>
<comment type="catalytic activity">
    <reaction evidence="1">
        <text>6-hydroxymethyl-7,8-dihydropterin + ATP = (7,8-dihydropterin-6-yl)methyl diphosphate + AMP + H(+)</text>
        <dbReference type="Rhea" id="RHEA:11412"/>
        <dbReference type="ChEBI" id="CHEBI:15378"/>
        <dbReference type="ChEBI" id="CHEBI:30616"/>
        <dbReference type="ChEBI" id="CHEBI:44841"/>
        <dbReference type="ChEBI" id="CHEBI:72950"/>
        <dbReference type="ChEBI" id="CHEBI:456215"/>
        <dbReference type="EC" id="2.7.6.3"/>
    </reaction>
</comment>
<evidence type="ECO:0000256" key="7">
    <source>
        <dbReference type="ARBA" id="ARBA00022840"/>
    </source>
</evidence>
<comment type="caution">
    <text evidence="10">The sequence shown here is derived from an EMBL/GenBank/DDBJ whole genome shotgun (WGS) entry which is preliminary data.</text>
</comment>
<evidence type="ECO:0000259" key="9">
    <source>
        <dbReference type="PROSITE" id="PS00794"/>
    </source>
</evidence>
<keyword evidence="7" id="KW-0067">ATP-binding</keyword>
<keyword evidence="11" id="KW-1185">Reference proteome</keyword>
<protein>
    <recommendedName>
        <fullName evidence="3">2-amino-4-hydroxy-6-hydroxymethyldihydropteridine diphosphokinase</fullName>
        <ecNumber evidence="3">2.7.6.3</ecNumber>
    </recommendedName>
</protein>
<dbReference type="OrthoDB" id="9808041at2"/>